<accession>A0AAD5QS45</accession>
<evidence type="ECO:0000256" key="1">
    <source>
        <dbReference type="SAM" id="Phobius"/>
    </source>
</evidence>
<dbReference type="AlphaFoldDB" id="A0AAD5QS45"/>
<protein>
    <submittedName>
        <fullName evidence="2">Uncharacterized protein</fullName>
    </submittedName>
</protein>
<organism evidence="2 3">
    <name type="scientific">Parelaphostrongylus tenuis</name>
    <name type="common">Meningeal worm</name>
    <dbReference type="NCBI Taxonomy" id="148309"/>
    <lineage>
        <taxon>Eukaryota</taxon>
        <taxon>Metazoa</taxon>
        <taxon>Ecdysozoa</taxon>
        <taxon>Nematoda</taxon>
        <taxon>Chromadorea</taxon>
        <taxon>Rhabditida</taxon>
        <taxon>Rhabditina</taxon>
        <taxon>Rhabditomorpha</taxon>
        <taxon>Strongyloidea</taxon>
        <taxon>Metastrongylidae</taxon>
        <taxon>Parelaphostrongylus</taxon>
    </lineage>
</organism>
<name>A0AAD5QS45_PARTN</name>
<reference evidence="2" key="1">
    <citation type="submission" date="2021-06" db="EMBL/GenBank/DDBJ databases">
        <title>Parelaphostrongylus tenuis whole genome reference sequence.</title>
        <authorList>
            <person name="Garwood T.J."/>
            <person name="Larsen P.A."/>
            <person name="Fountain-Jones N.M."/>
            <person name="Garbe J.R."/>
            <person name="Macchietto M.G."/>
            <person name="Kania S.A."/>
            <person name="Gerhold R.W."/>
            <person name="Richards J.E."/>
            <person name="Wolf T.M."/>
        </authorList>
    </citation>
    <scope>NUCLEOTIDE SEQUENCE</scope>
    <source>
        <strain evidence="2">MNPRO001-30</strain>
        <tissue evidence="2">Meninges</tissue>
    </source>
</reference>
<dbReference type="EMBL" id="JAHQIW010004505">
    <property type="protein sequence ID" value="KAJ1362638.1"/>
    <property type="molecule type" value="Genomic_DNA"/>
</dbReference>
<evidence type="ECO:0000313" key="3">
    <source>
        <dbReference type="Proteomes" id="UP001196413"/>
    </source>
</evidence>
<keyword evidence="3" id="KW-1185">Reference proteome</keyword>
<comment type="caution">
    <text evidence="2">The sequence shown here is derived from an EMBL/GenBank/DDBJ whole genome shotgun (WGS) entry which is preliminary data.</text>
</comment>
<keyword evidence="1" id="KW-1133">Transmembrane helix</keyword>
<keyword evidence="1" id="KW-0812">Transmembrane</keyword>
<sequence length="59" mass="6343">MSNLTIAMWQRRKWHSVTPIVFLSLGNMAKVPTRSLLIFLLSTGAVLGCGTLPVGPGFG</sequence>
<proteinExistence type="predicted"/>
<feature type="transmembrane region" description="Helical" evidence="1">
    <location>
        <begin position="36"/>
        <end position="55"/>
    </location>
</feature>
<keyword evidence="1" id="KW-0472">Membrane</keyword>
<gene>
    <name evidence="2" type="ORF">KIN20_022259</name>
</gene>
<dbReference type="Proteomes" id="UP001196413">
    <property type="component" value="Unassembled WGS sequence"/>
</dbReference>
<evidence type="ECO:0000313" key="2">
    <source>
        <dbReference type="EMBL" id="KAJ1362638.1"/>
    </source>
</evidence>